<dbReference type="InterPro" id="IPR016181">
    <property type="entry name" value="Acyl_CoA_acyltransferase"/>
</dbReference>
<dbReference type="CDD" id="cd04301">
    <property type="entry name" value="NAT_SF"/>
    <property type="match status" value="1"/>
</dbReference>
<reference evidence="2 3" key="1">
    <citation type="submission" date="2021-05" db="EMBL/GenBank/DDBJ databases">
        <title>Comparative genomic studies on the polysaccharide-degrading batcterial strains of the Flammeovirga genus.</title>
        <authorList>
            <person name="Zewei F."/>
            <person name="Zheng Z."/>
            <person name="Yu L."/>
            <person name="Ruyue G."/>
            <person name="Yanhong M."/>
            <person name="Yuanyuan C."/>
            <person name="Jingyan G."/>
            <person name="Wenjun H."/>
        </authorList>
    </citation>
    <scope>NUCLEOTIDE SEQUENCE [LARGE SCALE GENOMIC DNA]</scope>
    <source>
        <strain evidence="2 3">YS10</strain>
    </source>
</reference>
<protein>
    <submittedName>
        <fullName evidence="2">GNAT family N-acetyltransferase</fullName>
    </submittedName>
</protein>
<dbReference type="InterPro" id="IPR000182">
    <property type="entry name" value="GNAT_dom"/>
</dbReference>
<sequence>MIRPYKKTDTNELIEVFKLNIPEYFDINEIVDFKEYLKKNHKTYLTIELNEVIVGGTGYYVNKKNKTGQITWIFFDPNYSGKGLGKQSVDYCLKILQEDEKVEKTVVTTSQLAFKFFEKFGFKTIRTEKDYWGKGLDLFEMEMINERTNR</sequence>
<name>A0ABX8GUR4_9BACT</name>
<dbReference type="EMBL" id="CP076128">
    <property type="protein sequence ID" value="QWG06892.1"/>
    <property type="molecule type" value="Genomic_DNA"/>
</dbReference>
<dbReference type="PROSITE" id="PS51186">
    <property type="entry name" value="GNAT"/>
    <property type="match status" value="1"/>
</dbReference>
<evidence type="ECO:0000313" key="3">
    <source>
        <dbReference type="Proteomes" id="UP000682802"/>
    </source>
</evidence>
<dbReference type="RefSeq" id="WP_144074294.1">
    <property type="nucleotide sequence ID" value="NZ_CP076128.1"/>
</dbReference>
<keyword evidence="3" id="KW-1185">Reference proteome</keyword>
<dbReference type="Proteomes" id="UP000682802">
    <property type="component" value="Chromosome 1"/>
</dbReference>
<accession>A0ABX8GUR4</accession>
<dbReference type="Gene3D" id="3.40.630.30">
    <property type="match status" value="1"/>
</dbReference>
<feature type="domain" description="N-acetyltransferase" evidence="1">
    <location>
        <begin position="1"/>
        <end position="146"/>
    </location>
</feature>
<proteinExistence type="predicted"/>
<gene>
    <name evidence="2" type="ORF">KM029_16520</name>
</gene>
<evidence type="ECO:0000313" key="2">
    <source>
        <dbReference type="EMBL" id="QWG06892.1"/>
    </source>
</evidence>
<dbReference type="Pfam" id="PF00583">
    <property type="entry name" value="Acetyltransf_1"/>
    <property type="match status" value="1"/>
</dbReference>
<organism evidence="2 3">
    <name type="scientific">Flammeovirga kamogawensis</name>
    <dbReference type="NCBI Taxonomy" id="373891"/>
    <lineage>
        <taxon>Bacteria</taxon>
        <taxon>Pseudomonadati</taxon>
        <taxon>Bacteroidota</taxon>
        <taxon>Cytophagia</taxon>
        <taxon>Cytophagales</taxon>
        <taxon>Flammeovirgaceae</taxon>
        <taxon>Flammeovirga</taxon>
    </lineage>
</organism>
<evidence type="ECO:0000259" key="1">
    <source>
        <dbReference type="PROSITE" id="PS51186"/>
    </source>
</evidence>
<dbReference type="SUPFAM" id="SSF55729">
    <property type="entry name" value="Acyl-CoA N-acyltransferases (Nat)"/>
    <property type="match status" value="1"/>
</dbReference>